<gene>
    <name evidence="1" type="ORF">NCTC11862_01624</name>
</gene>
<dbReference type="STRING" id="35756.GCA_001044155_02081"/>
<organism evidence="1 2">
    <name type="scientific">Corynebacterium pilosum</name>
    <dbReference type="NCBI Taxonomy" id="35756"/>
    <lineage>
        <taxon>Bacteria</taxon>
        <taxon>Bacillati</taxon>
        <taxon>Actinomycetota</taxon>
        <taxon>Actinomycetes</taxon>
        <taxon>Mycobacteriales</taxon>
        <taxon>Corynebacteriaceae</taxon>
        <taxon>Corynebacterium</taxon>
    </lineage>
</organism>
<accession>A0A376CN26</accession>
<dbReference type="CDD" id="cd00565">
    <property type="entry name" value="Ubl_ThiS"/>
    <property type="match status" value="1"/>
</dbReference>
<dbReference type="SUPFAM" id="SSF54285">
    <property type="entry name" value="MoaD/ThiS"/>
    <property type="match status" value="1"/>
</dbReference>
<dbReference type="InterPro" id="IPR012675">
    <property type="entry name" value="Beta-grasp_dom_sf"/>
</dbReference>
<dbReference type="PANTHER" id="PTHR34472:SF1">
    <property type="entry name" value="SULFUR CARRIER PROTEIN THIS"/>
    <property type="match status" value="1"/>
</dbReference>
<sequence>MNITLNGQIHQTDAADVGTLVAEVTGGSTGIAVAVNGQVVPASDWSRPLADEDRVDILTAVQGG</sequence>
<dbReference type="AlphaFoldDB" id="A0A376CN26"/>
<keyword evidence="2" id="KW-1185">Reference proteome</keyword>
<name>A0A376CN26_9CORY</name>
<dbReference type="InterPro" id="IPR016155">
    <property type="entry name" value="Mopterin_synth/thiamin_S_b"/>
</dbReference>
<dbReference type="Proteomes" id="UP000254467">
    <property type="component" value="Unassembled WGS sequence"/>
</dbReference>
<protein>
    <submittedName>
        <fullName evidence="1">Thiamin biosynthesis ThiS</fullName>
    </submittedName>
</protein>
<dbReference type="EMBL" id="UFXQ01000001">
    <property type="protein sequence ID" value="STC69824.1"/>
    <property type="molecule type" value="Genomic_DNA"/>
</dbReference>
<reference evidence="1 2" key="1">
    <citation type="submission" date="2018-06" db="EMBL/GenBank/DDBJ databases">
        <authorList>
            <consortium name="Pathogen Informatics"/>
            <person name="Doyle S."/>
        </authorList>
    </citation>
    <scope>NUCLEOTIDE SEQUENCE [LARGE SCALE GENOMIC DNA]</scope>
    <source>
        <strain evidence="1 2">NCTC11862</strain>
    </source>
</reference>
<evidence type="ECO:0000313" key="2">
    <source>
        <dbReference type="Proteomes" id="UP000254467"/>
    </source>
</evidence>
<dbReference type="InterPro" id="IPR003749">
    <property type="entry name" value="ThiS/MoaD-like"/>
</dbReference>
<dbReference type="NCBIfam" id="TIGR01683">
    <property type="entry name" value="thiS"/>
    <property type="match status" value="1"/>
</dbReference>
<proteinExistence type="predicted"/>
<dbReference type="RefSeq" id="WP_018581402.1">
    <property type="nucleotide sequence ID" value="NZ_LDYD01000007.1"/>
</dbReference>
<dbReference type="OrthoDB" id="163636at2"/>
<dbReference type="PANTHER" id="PTHR34472">
    <property type="entry name" value="SULFUR CARRIER PROTEIN THIS"/>
    <property type="match status" value="1"/>
</dbReference>
<dbReference type="InterPro" id="IPR010035">
    <property type="entry name" value="Thi_S"/>
</dbReference>
<dbReference type="Gene3D" id="3.10.20.30">
    <property type="match status" value="1"/>
</dbReference>
<dbReference type="Pfam" id="PF02597">
    <property type="entry name" value="ThiS"/>
    <property type="match status" value="1"/>
</dbReference>
<evidence type="ECO:0000313" key="1">
    <source>
        <dbReference type="EMBL" id="STC69824.1"/>
    </source>
</evidence>